<dbReference type="EC" id="2.4.-.-" evidence="3"/>
<feature type="region of interest" description="Disordered" evidence="1">
    <location>
        <begin position="1"/>
        <end position="22"/>
    </location>
</feature>
<dbReference type="Proteomes" id="UP001597052">
    <property type="component" value="Unassembled WGS sequence"/>
</dbReference>
<dbReference type="InterPro" id="IPR028098">
    <property type="entry name" value="Glyco_trans_4-like_N"/>
</dbReference>
<feature type="domain" description="Glycosyltransferase subfamily 4-like N-terminal" evidence="2">
    <location>
        <begin position="42"/>
        <end position="161"/>
    </location>
</feature>
<protein>
    <submittedName>
        <fullName evidence="3">Glycosyltransferase</fullName>
        <ecNumber evidence="3">2.4.-.-</ecNumber>
    </submittedName>
</protein>
<name>A0ABD6DA64_9EURY</name>
<keyword evidence="3" id="KW-0328">Glycosyltransferase</keyword>
<accession>A0ABD6DA64</accession>
<dbReference type="Gene3D" id="3.40.50.2000">
    <property type="entry name" value="Glycogen Phosphorylase B"/>
    <property type="match status" value="2"/>
</dbReference>
<gene>
    <name evidence="3" type="ORF">ACFSBW_08920</name>
</gene>
<reference evidence="3 4" key="1">
    <citation type="journal article" date="2019" name="Int. J. Syst. Evol. Microbiol.">
        <title>The Global Catalogue of Microorganisms (GCM) 10K type strain sequencing project: providing services to taxonomists for standard genome sequencing and annotation.</title>
        <authorList>
            <consortium name="The Broad Institute Genomics Platform"/>
            <consortium name="The Broad Institute Genome Sequencing Center for Infectious Disease"/>
            <person name="Wu L."/>
            <person name="Ma J."/>
        </authorList>
    </citation>
    <scope>NUCLEOTIDE SEQUENCE [LARGE SCALE GENOMIC DNA]</scope>
    <source>
        <strain evidence="3 4">CGMCC 1.10593</strain>
    </source>
</reference>
<dbReference type="PANTHER" id="PTHR12526">
    <property type="entry name" value="GLYCOSYLTRANSFERASE"/>
    <property type="match status" value="1"/>
</dbReference>
<dbReference type="Pfam" id="PF13692">
    <property type="entry name" value="Glyco_trans_1_4"/>
    <property type="match status" value="1"/>
</dbReference>
<dbReference type="AlphaFoldDB" id="A0ABD6DA64"/>
<dbReference type="RefSeq" id="WP_256395632.1">
    <property type="nucleotide sequence ID" value="NZ_JANHDJ010000002.1"/>
</dbReference>
<dbReference type="SUPFAM" id="SSF53756">
    <property type="entry name" value="UDP-Glycosyltransferase/glycogen phosphorylase"/>
    <property type="match status" value="1"/>
</dbReference>
<keyword evidence="3" id="KW-0808">Transferase</keyword>
<comment type="caution">
    <text evidence="3">The sequence shown here is derived from an EMBL/GenBank/DDBJ whole genome shotgun (WGS) entry which is preliminary data.</text>
</comment>
<evidence type="ECO:0000313" key="3">
    <source>
        <dbReference type="EMBL" id="MFD1641993.1"/>
    </source>
</evidence>
<keyword evidence="4" id="KW-1185">Reference proteome</keyword>
<dbReference type="EMBL" id="JBHUDM010000002">
    <property type="protein sequence ID" value="MFD1641993.1"/>
    <property type="molecule type" value="Genomic_DNA"/>
</dbReference>
<evidence type="ECO:0000256" key="1">
    <source>
        <dbReference type="SAM" id="MobiDB-lite"/>
    </source>
</evidence>
<feature type="compositionally biased region" description="Polar residues" evidence="1">
    <location>
        <begin position="1"/>
        <end position="11"/>
    </location>
</feature>
<dbReference type="PANTHER" id="PTHR12526:SF637">
    <property type="entry name" value="GLYCOSYLTRANSFERASE EPSF-RELATED"/>
    <property type="match status" value="1"/>
</dbReference>
<sequence>MSESTTTQPESAESETKRDPSGLRVLSLVTNHRARFYLQQLDSLRDRGVRVDVVTVPDGTSGSGSRQPLDYARFYAAALWASRGDYDVVHANYGLSAPPAVLQWFHPTVVSLWGSDLLGTYGAVGRWAARFADEVIVMSEEMAAELDCDCHVIAHGIDLDRFRPEPQAACQAELGWDPESVQVLFPYPPDRDVKNYPRAERIVEAAAAELDRGIELQTVSGVPHEEMPTYMNAADVLLLTSHREGSPNSVKEAMACNLPVVSVDVGDVEERLAGVEPSAVHTDDSALTDSLVEIIRRGERSNGRKRISEISQTRQIDRLVDVYQRAVLA</sequence>
<proteinExistence type="predicted"/>
<dbReference type="Pfam" id="PF13439">
    <property type="entry name" value="Glyco_transf_4"/>
    <property type="match status" value="1"/>
</dbReference>
<dbReference type="GO" id="GO:0016757">
    <property type="term" value="F:glycosyltransferase activity"/>
    <property type="evidence" value="ECO:0007669"/>
    <property type="project" value="UniProtKB-KW"/>
</dbReference>
<organism evidence="3 4">
    <name type="scientific">Halohasta litorea</name>
    <dbReference type="NCBI Taxonomy" id="869891"/>
    <lineage>
        <taxon>Archaea</taxon>
        <taxon>Methanobacteriati</taxon>
        <taxon>Methanobacteriota</taxon>
        <taxon>Stenosarchaea group</taxon>
        <taxon>Halobacteria</taxon>
        <taxon>Halobacteriales</taxon>
        <taxon>Haloferacaceae</taxon>
        <taxon>Halohasta</taxon>
    </lineage>
</organism>
<evidence type="ECO:0000313" key="4">
    <source>
        <dbReference type="Proteomes" id="UP001597052"/>
    </source>
</evidence>
<evidence type="ECO:0000259" key="2">
    <source>
        <dbReference type="Pfam" id="PF13439"/>
    </source>
</evidence>